<name>A2ES02_TRIV3</name>
<dbReference type="InterPro" id="IPR037188">
    <property type="entry name" value="Sdo1/SBDS_central_sf"/>
</dbReference>
<dbReference type="VEuPathDB" id="TrichDB:TVAG_233330"/>
<dbReference type="SUPFAM" id="SSF54980">
    <property type="entry name" value="EF-G C-terminal domain-like"/>
    <property type="match status" value="1"/>
</dbReference>
<evidence type="ECO:0000313" key="6">
    <source>
        <dbReference type="EMBL" id="EAY04597.1"/>
    </source>
</evidence>
<dbReference type="STRING" id="5722.A2ES02"/>
<dbReference type="Proteomes" id="UP000001542">
    <property type="component" value="Unassembled WGS sequence"/>
</dbReference>
<dbReference type="VEuPathDB" id="TrichDB:TVAGG3_0486890"/>
<proteinExistence type="inferred from homology"/>
<dbReference type="InterPro" id="IPR046928">
    <property type="entry name" value="SDO1/SBDS_C"/>
</dbReference>
<evidence type="ECO:0000259" key="5">
    <source>
        <dbReference type="Pfam" id="PF20268"/>
    </source>
</evidence>
<comment type="similarity">
    <text evidence="1">Belongs to the SDO1/SBDS family.</text>
</comment>
<dbReference type="Pfam" id="PF20268">
    <property type="entry name" value="SBDS_C"/>
    <property type="match status" value="1"/>
</dbReference>
<keyword evidence="7" id="KW-1185">Reference proteome</keyword>
<dbReference type="InterPro" id="IPR019783">
    <property type="entry name" value="SDO1/SBDS_N"/>
</dbReference>
<dbReference type="InterPro" id="IPR036786">
    <property type="entry name" value="Ribosome_mat_SBDS_N_sf"/>
</dbReference>
<dbReference type="InterPro" id="IPR035647">
    <property type="entry name" value="EFG_III/V"/>
</dbReference>
<organism evidence="6 7">
    <name type="scientific">Trichomonas vaginalis (strain ATCC PRA-98 / G3)</name>
    <dbReference type="NCBI Taxonomy" id="412133"/>
    <lineage>
        <taxon>Eukaryota</taxon>
        <taxon>Metamonada</taxon>
        <taxon>Parabasalia</taxon>
        <taxon>Trichomonadida</taxon>
        <taxon>Trichomonadidae</taxon>
        <taxon>Trichomonas</taxon>
    </lineage>
</organism>
<dbReference type="InterPro" id="IPR018978">
    <property type="entry name" value="SDO1/SBDS_central"/>
</dbReference>
<dbReference type="InterPro" id="IPR039100">
    <property type="entry name" value="Sdo1/SBDS-like"/>
</dbReference>
<feature type="region of interest" description="Disordered" evidence="2">
    <location>
        <begin position="229"/>
        <end position="257"/>
    </location>
</feature>
<reference evidence="6" key="1">
    <citation type="submission" date="2006-10" db="EMBL/GenBank/DDBJ databases">
        <authorList>
            <person name="Amadeo P."/>
            <person name="Zhao Q."/>
            <person name="Wortman J."/>
            <person name="Fraser-Liggett C."/>
            <person name="Carlton J."/>
        </authorList>
    </citation>
    <scope>NUCLEOTIDE SEQUENCE</scope>
    <source>
        <strain evidence="6">G3</strain>
    </source>
</reference>
<dbReference type="RefSeq" id="XP_001316820.1">
    <property type="nucleotide sequence ID" value="XM_001316785.1"/>
</dbReference>
<evidence type="ECO:0000256" key="2">
    <source>
        <dbReference type="SAM" id="MobiDB-lite"/>
    </source>
</evidence>
<dbReference type="InParanoid" id="A2ES02"/>
<feature type="domain" description="Ribosome maturation protein SDO1/SBDS N-terminal" evidence="3">
    <location>
        <begin position="5"/>
        <end position="89"/>
    </location>
</feature>
<dbReference type="GO" id="GO:0042256">
    <property type="term" value="P:cytosolic ribosome assembly"/>
    <property type="evidence" value="ECO:0007669"/>
    <property type="project" value="InterPro"/>
</dbReference>
<feature type="compositionally biased region" description="Basic residues" evidence="2">
    <location>
        <begin position="242"/>
        <end position="257"/>
    </location>
</feature>
<feature type="domain" description="Ribosome maturation protein SDO1/SBDS central" evidence="4">
    <location>
        <begin position="97"/>
        <end position="156"/>
    </location>
</feature>
<accession>A2ES02</accession>
<feature type="domain" description="Ribosome maturation protein SDO1/SBDS C-terminal" evidence="5">
    <location>
        <begin position="164"/>
        <end position="223"/>
    </location>
</feature>
<dbReference type="Gene3D" id="3.30.1250.10">
    <property type="entry name" value="Ribosome maturation protein SBDS, N-terminal domain"/>
    <property type="match status" value="1"/>
</dbReference>
<dbReference type="eggNOG" id="KOG2917">
    <property type="taxonomic scope" value="Eukaryota"/>
</dbReference>
<dbReference type="Pfam" id="PF01172">
    <property type="entry name" value="SBDS_N"/>
    <property type="match status" value="1"/>
</dbReference>
<dbReference type="InterPro" id="IPR002140">
    <property type="entry name" value="Sdo1/SBDS"/>
</dbReference>
<dbReference type="Gene3D" id="1.10.10.900">
    <property type="entry name" value="SBDS protein C-terminal domain, subdomain 1"/>
    <property type="match status" value="1"/>
</dbReference>
<reference evidence="6" key="2">
    <citation type="journal article" date="2007" name="Science">
        <title>Draft genome sequence of the sexually transmitted pathogen Trichomonas vaginalis.</title>
        <authorList>
            <person name="Carlton J.M."/>
            <person name="Hirt R.P."/>
            <person name="Silva J.C."/>
            <person name="Delcher A.L."/>
            <person name="Schatz M."/>
            <person name="Zhao Q."/>
            <person name="Wortman J.R."/>
            <person name="Bidwell S.L."/>
            <person name="Alsmark U.C.M."/>
            <person name="Besteiro S."/>
            <person name="Sicheritz-Ponten T."/>
            <person name="Noel C.J."/>
            <person name="Dacks J.B."/>
            <person name="Foster P.G."/>
            <person name="Simillion C."/>
            <person name="Van de Peer Y."/>
            <person name="Miranda-Saavedra D."/>
            <person name="Barton G.J."/>
            <person name="Westrop G.D."/>
            <person name="Mueller S."/>
            <person name="Dessi D."/>
            <person name="Fiori P.L."/>
            <person name="Ren Q."/>
            <person name="Paulsen I."/>
            <person name="Zhang H."/>
            <person name="Bastida-Corcuera F.D."/>
            <person name="Simoes-Barbosa A."/>
            <person name="Brown M.T."/>
            <person name="Hayes R.D."/>
            <person name="Mukherjee M."/>
            <person name="Okumura C.Y."/>
            <person name="Schneider R."/>
            <person name="Smith A.J."/>
            <person name="Vanacova S."/>
            <person name="Villalvazo M."/>
            <person name="Haas B.J."/>
            <person name="Pertea M."/>
            <person name="Feldblyum T.V."/>
            <person name="Utterback T.R."/>
            <person name="Shu C.L."/>
            <person name="Osoegawa K."/>
            <person name="de Jong P.J."/>
            <person name="Hrdy I."/>
            <person name="Horvathova L."/>
            <person name="Zubacova Z."/>
            <person name="Dolezal P."/>
            <person name="Malik S.B."/>
            <person name="Logsdon J.M. Jr."/>
            <person name="Henze K."/>
            <person name="Gupta A."/>
            <person name="Wang C.C."/>
            <person name="Dunne R.L."/>
            <person name="Upcroft J.A."/>
            <person name="Upcroft P."/>
            <person name="White O."/>
            <person name="Salzberg S.L."/>
            <person name="Tang P."/>
            <person name="Chiu C.-H."/>
            <person name="Lee Y.-S."/>
            <person name="Embley T.M."/>
            <person name="Coombs G.H."/>
            <person name="Mottram J.C."/>
            <person name="Tachezy J."/>
            <person name="Fraser-Liggett C.M."/>
            <person name="Johnson P.J."/>
        </authorList>
    </citation>
    <scope>NUCLEOTIDE SEQUENCE [LARGE SCALE GENOMIC DNA]</scope>
    <source>
        <strain evidence="6">G3</strain>
    </source>
</reference>
<dbReference type="KEGG" id="tva:4762460"/>
<sequence length="257" mass="27806">MSATNVQLVKYSANGVTVELLGKPGMVTKYREDQCSLKEALIDDTVWANSSKGEVAAQADLAKLGCSGQALLELIMKKGKYSLTAQEKREIVEKLHNQVVNFIHENFIEPSSRTPHPVVRIENALKEVKYNLDTEKSAEANARAIIPKLMTIIRLEESIIEGQVAVPNAKLGPVVGLIYSFCTVRKEEYGPENAYFQVTITPGKFDDFNNQISKASGGQAVFSIAGAAASGEKVGEKENKKVVKKGGKGGHGGKGKK</sequence>
<dbReference type="PANTHER" id="PTHR10927:SF4">
    <property type="entry name" value="RIBOSOME MATURATION PROTEIN SDO1 HOMOLOG"/>
    <property type="match status" value="1"/>
</dbReference>
<dbReference type="SUPFAM" id="SSF109728">
    <property type="entry name" value="Hypothetical protein AF0491, middle domain"/>
    <property type="match status" value="1"/>
</dbReference>
<evidence type="ECO:0000259" key="3">
    <source>
        <dbReference type="Pfam" id="PF01172"/>
    </source>
</evidence>
<evidence type="ECO:0000256" key="1">
    <source>
        <dbReference type="ARBA" id="ARBA00007433"/>
    </source>
</evidence>
<dbReference type="OrthoDB" id="10253092at2759"/>
<evidence type="ECO:0000313" key="7">
    <source>
        <dbReference type="Proteomes" id="UP000001542"/>
    </source>
</evidence>
<dbReference type="EMBL" id="DS113471">
    <property type="protein sequence ID" value="EAY04597.1"/>
    <property type="molecule type" value="Genomic_DNA"/>
</dbReference>
<gene>
    <name evidence="6" type="ORF">TVAG_233330</name>
</gene>
<dbReference type="SUPFAM" id="SSF89895">
    <property type="entry name" value="FYSH domain"/>
    <property type="match status" value="1"/>
</dbReference>
<dbReference type="OMA" id="VIKWREN"/>
<dbReference type="PANTHER" id="PTHR10927">
    <property type="entry name" value="RIBOSOME MATURATION PROTEIN SBDS"/>
    <property type="match status" value="1"/>
</dbReference>
<protein>
    <recommendedName>
        <fullName evidence="8">Shwachman-Bodian-Diamond syndrome protein</fullName>
    </recommendedName>
</protein>
<dbReference type="SMR" id="A2ES02"/>
<dbReference type="NCBIfam" id="TIGR00291">
    <property type="entry name" value="RNA_SBDS"/>
    <property type="match status" value="1"/>
</dbReference>
<dbReference type="Pfam" id="PF09377">
    <property type="entry name" value="SBDS_domain_II"/>
    <property type="match status" value="1"/>
</dbReference>
<evidence type="ECO:0008006" key="8">
    <source>
        <dbReference type="Google" id="ProtNLM"/>
    </source>
</evidence>
<dbReference type="AlphaFoldDB" id="A2ES02"/>
<evidence type="ECO:0000259" key="4">
    <source>
        <dbReference type="Pfam" id="PF09377"/>
    </source>
</evidence>